<gene>
    <name evidence="6" type="ORF">QQX09_07190</name>
</gene>
<evidence type="ECO:0000256" key="1">
    <source>
        <dbReference type="ARBA" id="ARBA00003416"/>
    </source>
</evidence>
<evidence type="ECO:0000313" key="7">
    <source>
        <dbReference type="Proteomes" id="UP001172728"/>
    </source>
</evidence>
<name>A0ABT8G917_9MICO</name>
<evidence type="ECO:0000256" key="3">
    <source>
        <dbReference type="ARBA" id="ARBA00023054"/>
    </source>
</evidence>
<dbReference type="Pfam" id="PF02646">
    <property type="entry name" value="RmuC"/>
    <property type="match status" value="1"/>
</dbReference>
<evidence type="ECO:0000313" key="6">
    <source>
        <dbReference type="EMBL" id="MDN4475635.1"/>
    </source>
</evidence>
<dbReference type="RefSeq" id="WP_301132857.1">
    <property type="nucleotide sequence ID" value="NZ_JAUHPW010000004.1"/>
</dbReference>
<comment type="function">
    <text evidence="1">Involved in DNA recombination.</text>
</comment>
<feature type="coiled-coil region" evidence="5">
    <location>
        <begin position="27"/>
        <end position="54"/>
    </location>
</feature>
<sequence>MVTFLLSLLTFVVGAGLGALVATRRARAASARDAARLREERDALRQEFRALSGEALRASQAQFLDLAHERLKRSEQEGGAALLRREQAIREMVEPLARTLETMREQTTQTDRARAAGQAALTEQIRHMLEASERVGRKADDFVNTLRRSDVRGNWGEVQLRRVVELAGMLAHVDFTEQDVVRDSEGRNLRPDMTVRLAGGRTIVVDSKVALVGLLEAFEAEDDAVRAERLQAHARHVRRHIDDLASKRYWDQFASAPEFVVMFVPSEAFYQAAVEQDSLLQEYAYGKGVVIATPTTLVAMLRTVAHAWKEDALARDAQQVLALGKELYERLSTMAGHLGKVGRAIDQAGKAYNSTVASLESRVLVSARRFGDMQHLSTEMPAVEQAETDIRVLAAPELVDTEALEAADHR</sequence>
<protein>
    <submittedName>
        <fullName evidence="6">DNA recombination protein RmuC</fullName>
    </submittedName>
</protein>
<evidence type="ECO:0000256" key="5">
    <source>
        <dbReference type="SAM" id="Coils"/>
    </source>
</evidence>
<keyword evidence="3 5" id="KW-0175">Coiled coil</keyword>
<keyword evidence="4" id="KW-0233">DNA recombination</keyword>
<keyword evidence="7" id="KW-1185">Reference proteome</keyword>
<dbReference type="InterPro" id="IPR003798">
    <property type="entry name" value="DNA_recombination_RmuC"/>
</dbReference>
<proteinExistence type="inferred from homology"/>
<dbReference type="Proteomes" id="UP001172728">
    <property type="component" value="Unassembled WGS sequence"/>
</dbReference>
<comment type="similarity">
    <text evidence="2">Belongs to the RmuC family.</text>
</comment>
<comment type="caution">
    <text evidence="6">The sequence shown here is derived from an EMBL/GenBank/DDBJ whole genome shotgun (WGS) entry which is preliminary data.</text>
</comment>
<organism evidence="6 7">
    <name type="scientific">Demequina litoralis</name>
    <dbReference type="NCBI Taxonomy" id="3051660"/>
    <lineage>
        <taxon>Bacteria</taxon>
        <taxon>Bacillati</taxon>
        <taxon>Actinomycetota</taxon>
        <taxon>Actinomycetes</taxon>
        <taxon>Micrococcales</taxon>
        <taxon>Demequinaceae</taxon>
        <taxon>Demequina</taxon>
    </lineage>
</organism>
<evidence type="ECO:0000256" key="2">
    <source>
        <dbReference type="ARBA" id="ARBA00009840"/>
    </source>
</evidence>
<reference evidence="6" key="1">
    <citation type="submission" date="2023-06" db="EMBL/GenBank/DDBJ databases">
        <title>Sysu t00192.</title>
        <authorList>
            <person name="Gao L."/>
            <person name="Fang B.-Z."/>
            <person name="Li W.-J."/>
        </authorList>
    </citation>
    <scope>NUCLEOTIDE SEQUENCE</scope>
    <source>
        <strain evidence="6">SYSU T00192</strain>
    </source>
</reference>
<evidence type="ECO:0000256" key="4">
    <source>
        <dbReference type="ARBA" id="ARBA00023172"/>
    </source>
</evidence>
<dbReference type="PANTHER" id="PTHR30563:SF0">
    <property type="entry name" value="DNA RECOMBINATION PROTEIN RMUC"/>
    <property type="match status" value="1"/>
</dbReference>
<accession>A0ABT8G917</accession>
<dbReference type="PANTHER" id="PTHR30563">
    <property type="entry name" value="DNA RECOMBINATION PROTEIN RMUC"/>
    <property type="match status" value="1"/>
</dbReference>
<dbReference type="EMBL" id="JAUHPW010000004">
    <property type="protein sequence ID" value="MDN4475635.1"/>
    <property type="molecule type" value="Genomic_DNA"/>
</dbReference>